<reference evidence="3 4" key="1">
    <citation type="submission" date="2020-08" db="EMBL/GenBank/DDBJ databases">
        <title>Cohnella phylogeny.</title>
        <authorList>
            <person name="Dunlap C."/>
        </authorList>
    </citation>
    <scope>NUCLEOTIDE SEQUENCE [LARGE SCALE GENOMIC DNA]</scope>
    <source>
        <strain evidence="3 4">CBP 2801</strain>
    </source>
</reference>
<keyword evidence="1" id="KW-0732">Signal</keyword>
<sequence>MRNDTIQVSRRKRPYGRPVLFRLLAALLLAALFWGQASGLAHAEDTVTGVELSPIDDKTVYVNDDSIALTLWATISGSSSKKDVTSVATWTSSNSAVSVSGGVVTATASAANAVITGKYGGYTATVALNAAYRYKSVEIRQNDAAVDSKMDIKLGDTIVFTAEGIPTTGTGVNVTDDAAWTTSNSSVATVDGGEVTLVASGTATITVSYLGRTDSVALTVASPYKSLSIDQTGPIEKNVDDDAIKLTATAQLKTGGTEDVTNKVTWSSSNSGVATVDEEGSVSFVGVGTADITATYLGVSGKVTVVVRTPSEALRLSQEKTLKLSLQDDKFAVKANAVKDASSSEDVSLKAQWTSSDLVVATVGIENGTVYVTPKSAGTTTIKAEYKGLSRSFTLIVYPTVTSLKIDKDSLDAFVDETGAFPSVTGEALSGDTVDLTDSVTWTSSDDSIVSIEDGQWKAVKTGAATLKATLKSGDDTLTASFDLQVNKKVHMLLADTDSVSIITGQEVAYPTIHVVYEDGDEEDLTDKIEWTSGSANVLVKDSTHTWKGLVASKATLTGTYLNATVKVNAVVEDEYIVYTIDPASIDLTIKKTKSIKVTGKTKAGKKVSLGSRIEWTSSDESVLTVNGASVKSLAEGSGKLTATFQGKTLTVPFTVKAKLTKLSASNPSLELAPGASAAVKITALYENGKTVDVTSAALWTATSTKVATVSGGVIKAVAKGSTTLKATFDGKTVTVRVKVTK</sequence>
<feature type="chain" id="PRO_5030742383" evidence="1">
    <location>
        <begin position="44"/>
        <end position="742"/>
    </location>
</feature>
<feature type="domain" description="BIG2" evidence="2">
    <location>
        <begin position="400"/>
        <end position="480"/>
    </location>
</feature>
<keyword evidence="4" id="KW-1185">Reference proteome</keyword>
<comment type="caution">
    <text evidence="3">The sequence shown here is derived from an EMBL/GenBank/DDBJ whole genome shotgun (WGS) entry which is preliminary data.</text>
</comment>
<protein>
    <submittedName>
        <fullName evidence="3">Ig-like domain-containing protein</fullName>
    </submittedName>
</protein>
<dbReference type="Gene3D" id="2.60.40.1080">
    <property type="match status" value="7"/>
</dbReference>
<feature type="domain" description="BIG2" evidence="2">
    <location>
        <begin position="310"/>
        <end position="395"/>
    </location>
</feature>
<proteinExistence type="predicted"/>
<dbReference type="AlphaFoldDB" id="A0A7X0VVT1"/>
<dbReference type="EMBL" id="JACJVO010000020">
    <property type="protein sequence ID" value="MBB6732474.1"/>
    <property type="molecule type" value="Genomic_DNA"/>
</dbReference>
<dbReference type="SMART" id="SM00635">
    <property type="entry name" value="BID_2"/>
    <property type="match status" value="6"/>
</dbReference>
<evidence type="ECO:0000256" key="1">
    <source>
        <dbReference type="SAM" id="SignalP"/>
    </source>
</evidence>
<evidence type="ECO:0000259" key="2">
    <source>
        <dbReference type="SMART" id="SM00635"/>
    </source>
</evidence>
<dbReference type="RefSeq" id="WP_185130136.1">
    <property type="nucleotide sequence ID" value="NZ_JACJVO010000020.1"/>
</dbReference>
<dbReference type="Pfam" id="PF02368">
    <property type="entry name" value="Big_2"/>
    <property type="match status" value="1"/>
</dbReference>
<dbReference type="Proteomes" id="UP000564644">
    <property type="component" value="Unassembled WGS sequence"/>
</dbReference>
<evidence type="ECO:0000313" key="4">
    <source>
        <dbReference type="Proteomes" id="UP000564644"/>
    </source>
</evidence>
<feature type="domain" description="BIG2" evidence="2">
    <location>
        <begin position="575"/>
        <end position="655"/>
    </location>
</feature>
<dbReference type="InterPro" id="IPR008964">
    <property type="entry name" value="Invasin/intimin_cell_adhesion"/>
</dbReference>
<name>A0A7X0VVT1_9BACL</name>
<feature type="domain" description="BIG2" evidence="2">
    <location>
        <begin position="140"/>
        <end position="219"/>
    </location>
</feature>
<gene>
    <name evidence="3" type="ORF">H7C18_16255</name>
</gene>
<dbReference type="SUPFAM" id="SSF49373">
    <property type="entry name" value="Invasin/intimin cell-adhesion fragments"/>
    <property type="match status" value="3"/>
</dbReference>
<accession>A0A7X0VVT1</accession>
<organism evidence="3 4">
    <name type="scientific">Cohnella zeiphila</name>
    <dbReference type="NCBI Taxonomy" id="2761120"/>
    <lineage>
        <taxon>Bacteria</taxon>
        <taxon>Bacillati</taxon>
        <taxon>Bacillota</taxon>
        <taxon>Bacilli</taxon>
        <taxon>Bacillales</taxon>
        <taxon>Paenibacillaceae</taxon>
        <taxon>Cohnella</taxon>
    </lineage>
</organism>
<feature type="signal peptide" evidence="1">
    <location>
        <begin position="1"/>
        <end position="43"/>
    </location>
</feature>
<evidence type="ECO:0000313" key="3">
    <source>
        <dbReference type="EMBL" id="MBB6732474.1"/>
    </source>
</evidence>
<feature type="domain" description="BIG2" evidence="2">
    <location>
        <begin position="223"/>
        <end position="306"/>
    </location>
</feature>
<feature type="domain" description="BIG2" evidence="2">
    <location>
        <begin position="659"/>
        <end position="739"/>
    </location>
</feature>
<dbReference type="InterPro" id="IPR003343">
    <property type="entry name" value="Big_2"/>
</dbReference>